<evidence type="ECO:0000259" key="3">
    <source>
        <dbReference type="SMART" id="SM00034"/>
    </source>
</evidence>
<feature type="transmembrane region" description="Helical" evidence="2">
    <location>
        <begin position="601"/>
        <end position="626"/>
    </location>
</feature>
<evidence type="ECO:0000313" key="6">
    <source>
        <dbReference type="EMBL" id="CAB5060355.1"/>
    </source>
</evidence>
<reference evidence="5" key="1">
    <citation type="submission" date="2020-05" db="EMBL/GenBank/DDBJ databases">
        <authorList>
            <person name="Chiriac C."/>
            <person name="Salcher M."/>
            <person name="Ghai R."/>
            <person name="Kavagutti S V."/>
        </authorList>
    </citation>
    <scope>NUCLEOTIDE SEQUENCE</scope>
</reference>
<sequence length="900" mass="92814">MGGLLVLGLLSPAGNGSRAEAASQTALDTVTLTAPPSATTTPGVDVALGAFTVAGSEDLSLTLAVAPVGAGTLTLGCGGACSSVTYEAGDGDTDATITLSGTASNVTAALSSVTLVAPTAGEVSVFATVDDRVAPPAGPTGHQYRYYPNRLGFTAARAAAASLTLYGKTGYLTTVTSANEEAYISNLAGPNPLHLGLTGKSARGRNGWTWTYVAGPDAGITPTYFNWLPREPRTPKQGADDYGRVRQRTAGGKTGWDVSIDDSACCGYIVEFGDSTPPVPNAAVTVWVGESPPTTTTTVASTRPPRTPPTTVIDTVPDTSIPDTSIPDTVPVTEPPTTRATRPTTTAVPTTTTTAVPADWSAEIKVEARLGQPSPGAEVTVRGKGLRPGRDIEIGVHSTYRVISTGVVAADGSFELSGRLPADLEAGSHAIELHYAGEPAVLDSATFEVSATGALAAGEQRLGFGSYDPGAHATAVVAATIAGLAVAGAAGAGGGGGGADSAGQVGEIDVEDALEVDLDGEAWGDRSATWRTPGRERVERIALAFEHRYGAALPGVTRAMVGGSYLRAMLGSLSVLFPLAGLVLGVLAATGTGLEALPPSAALLGAILVLSALDGIAGFAAGIGYFTVLLVTGSINSLNSVLVVAGSVVAMTGVSLMAEMVRPLTRPPGRGWEGRWNRTADAAVGALFVGWLIRAAVGSLEGLRGYTLDITTDADLLAMIAMAGIVLRVSLESLATNVYPSRLRAVRPVDDDVPEYGLARRWVMVFARTGALMLAAKPFVGWNWYLWLGCASYCAEQLLDVIEDRIPIIKVFVPIVPKRVYKFITALLVCTLVGRVLENWTGGVQLVRVAFVVLNIPMTAVETFIALGREGERGPITWWRRAGGVLMVALGFLAVTGHLL</sequence>
<protein>
    <submittedName>
        <fullName evidence="5">Unannotated protein</fullName>
    </submittedName>
</protein>
<dbReference type="AlphaFoldDB" id="A0A6J6TKD5"/>
<dbReference type="EMBL" id="CAEZXX010000027">
    <property type="protein sequence ID" value="CAB4700643.1"/>
    <property type="molecule type" value="Genomic_DNA"/>
</dbReference>
<dbReference type="Gene3D" id="3.10.100.10">
    <property type="entry name" value="Mannose-Binding Protein A, subunit A"/>
    <property type="match status" value="1"/>
</dbReference>
<proteinExistence type="predicted"/>
<dbReference type="InterPro" id="IPR016187">
    <property type="entry name" value="CTDL_fold"/>
</dbReference>
<keyword evidence="2" id="KW-1133">Transmembrane helix</keyword>
<dbReference type="SMART" id="SM00034">
    <property type="entry name" value="CLECT"/>
    <property type="match status" value="1"/>
</dbReference>
<evidence type="ECO:0000256" key="2">
    <source>
        <dbReference type="SAM" id="Phobius"/>
    </source>
</evidence>
<feature type="transmembrane region" description="Helical" evidence="2">
    <location>
        <begin position="568"/>
        <end position="589"/>
    </location>
</feature>
<feature type="transmembrane region" description="Helical" evidence="2">
    <location>
        <begin position="638"/>
        <end position="658"/>
    </location>
</feature>
<organism evidence="5">
    <name type="scientific">freshwater metagenome</name>
    <dbReference type="NCBI Taxonomy" id="449393"/>
    <lineage>
        <taxon>unclassified sequences</taxon>
        <taxon>metagenomes</taxon>
        <taxon>ecological metagenomes</taxon>
    </lineage>
</organism>
<dbReference type="EMBL" id="CAEZYY010000008">
    <property type="protein sequence ID" value="CAB4747770.1"/>
    <property type="molecule type" value="Genomic_DNA"/>
</dbReference>
<keyword evidence="2" id="KW-0812">Transmembrane</keyword>
<feature type="compositionally biased region" description="Low complexity" evidence="1">
    <location>
        <begin position="329"/>
        <end position="349"/>
    </location>
</feature>
<feature type="compositionally biased region" description="Low complexity" evidence="1">
    <location>
        <begin position="293"/>
        <end position="321"/>
    </location>
</feature>
<evidence type="ECO:0000313" key="5">
    <source>
        <dbReference type="EMBL" id="CAB4747770.1"/>
    </source>
</evidence>
<dbReference type="InterPro" id="IPR001304">
    <property type="entry name" value="C-type_lectin-like"/>
</dbReference>
<dbReference type="InterPro" id="IPR016186">
    <property type="entry name" value="C-type_lectin-like/link_sf"/>
</dbReference>
<name>A0A6J6TKD5_9ZZZZ</name>
<feature type="region of interest" description="Disordered" evidence="1">
    <location>
        <begin position="293"/>
        <end position="349"/>
    </location>
</feature>
<accession>A0A6J6TKD5</accession>
<keyword evidence="2" id="KW-0472">Membrane</keyword>
<evidence type="ECO:0000256" key="1">
    <source>
        <dbReference type="SAM" id="MobiDB-lite"/>
    </source>
</evidence>
<gene>
    <name evidence="4" type="ORF">UFOPK2602_00574</name>
    <name evidence="5" type="ORF">UFOPK2806_00819</name>
    <name evidence="6" type="ORF">UFOPK4306_00955</name>
</gene>
<dbReference type="SUPFAM" id="SSF56436">
    <property type="entry name" value="C-type lectin-like"/>
    <property type="match status" value="1"/>
</dbReference>
<feature type="domain" description="C-type lectin" evidence="3">
    <location>
        <begin position="135"/>
        <end position="271"/>
    </location>
</feature>
<evidence type="ECO:0000313" key="4">
    <source>
        <dbReference type="EMBL" id="CAB4700643.1"/>
    </source>
</evidence>
<dbReference type="EMBL" id="CAFBQP010000030">
    <property type="protein sequence ID" value="CAB5060355.1"/>
    <property type="molecule type" value="Genomic_DNA"/>
</dbReference>